<organism evidence="1 2">
    <name type="scientific">Paenibacillus pasadenensis</name>
    <dbReference type="NCBI Taxonomy" id="217090"/>
    <lineage>
        <taxon>Bacteria</taxon>
        <taxon>Bacillati</taxon>
        <taxon>Bacillota</taxon>
        <taxon>Bacilli</taxon>
        <taxon>Bacillales</taxon>
        <taxon>Paenibacillaceae</taxon>
        <taxon>Paenibacillus</taxon>
    </lineage>
</organism>
<dbReference type="Proteomes" id="UP000234789">
    <property type="component" value="Unassembled WGS sequence"/>
</dbReference>
<gene>
    <name evidence="1" type="ORF">B8V81_0949</name>
</gene>
<sequence>MNGLFDDAARLRTAATWVMGRGMAMALQSAWTEWERTLQTGDLVFFHGIFLESEEIEIISRSEWSHVGMVVRLPGFDEALLWESTTTETLEDVEQHRIKTGPMLVRLRERIATDEADRYDSRYAFRQLQGDRPADTLDKFQAFVEEVHDASFPSLTKMAEELLAGSWDCQADEKTFFCSELVAETYMRLGWMERGHPSNYYTPKLLAKSQDLPLAAGLVLARELRYLKDAEIPTVQP</sequence>
<name>A0A2N5N8S8_9BACL</name>
<proteinExistence type="predicted"/>
<reference evidence="1 2" key="1">
    <citation type="submission" date="2017-05" db="EMBL/GenBank/DDBJ databases">
        <title>Functional genome analysis of Paenibacillus pasadenensis strain R16: insights on endophytic life style and antifungal activity.</title>
        <authorList>
            <person name="Passera A."/>
            <person name="Marcolungo L."/>
            <person name="Casati P."/>
            <person name="Brasca M."/>
            <person name="Quaglino F."/>
            <person name="Delledonne M."/>
        </authorList>
    </citation>
    <scope>NUCLEOTIDE SEQUENCE [LARGE SCALE GENOMIC DNA]</scope>
    <source>
        <strain evidence="1 2">R16</strain>
    </source>
</reference>
<accession>A0A2N5N8S8</accession>
<dbReference type="PANTHER" id="PTHR47112:SF1">
    <property type="entry name" value="PX DOMAIN-CONTAINING PROTEIN"/>
    <property type="match status" value="1"/>
</dbReference>
<comment type="caution">
    <text evidence="1">The sequence shown here is derived from an EMBL/GenBank/DDBJ whole genome shotgun (WGS) entry which is preliminary data.</text>
</comment>
<dbReference type="InterPro" id="IPR038765">
    <property type="entry name" value="Papain-like_cys_pep_sf"/>
</dbReference>
<dbReference type="PANTHER" id="PTHR47112">
    <property type="entry name" value="PX DOMAIN-CONTAINING PROTEIN"/>
    <property type="match status" value="1"/>
</dbReference>
<keyword evidence="2" id="KW-1185">Reference proteome</keyword>
<dbReference type="SUPFAM" id="SSF54001">
    <property type="entry name" value="Cysteine proteinases"/>
    <property type="match status" value="1"/>
</dbReference>
<evidence type="ECO:0000313" key="2">
    <source>
        <dbReference type="Proteomes" id="UP000234789"/>
    </source>
</evidence>
<dbReference type="AlphaFoldDB" id="A0A2N5N8S8"/>
<evidence type="ECO:0000313" key="1">
    <source>
        <dbReference type="EMBL" id="PLT46725.1"/>
    </source>
</evidence>
<dbReference type="EMBL" id="NFEZ01000003">
    <property type="protein sequence ID" value="PLT46725.1"/>
    <property type="molecule type" value="Genomic_DNA"/>
</dbReference>
<dbReference type="Gene3D" id="3.90.1720.10">
    <property type="entry name" value="endopeptidase domain like (from Nostoc punctiforme)"/>
    <property type="match status" value="1"/>
</dbReference>
<protein>
    <submittedName>
        <fullName evidence="1">Uncharacterized protein</fullName>
    </submittedName>
</protein>